<dbReference type="GO" id="GO:0008270">
    <property type="term" value="F:zinc ion binding"/>
    <property type="evidence" value="ECO:0007669"/>
    <property type="project" value="InterPro"/>
</dbReference>
<dbReference type="PIRSF" id="PIRSF038896">
    <property type="entry name" value="NAPE-PLD"/>
    <property type="match status" value="1"/>
</dbReference>
<dbReference type="InterPro" id="IPR036866">
    <property type="entry name" value="RibonucZ/Hydroxyglut_hydro"/>
</dbReference>
<sequence length="308" mass="35377">MTRKRYGNLDGIQNKHGFAEVRRWRRERKQKKKDLSYVVPQAANKQIAWLSANRSASSITWIGHATFLIQINGCNILTDPVWAKRMGLEKRLSEPGLRLDQLPPIDVVLISHGHYDHLDIGTLKRLPGSPVYLVPEGLGRLLTRRGFTHVHEFVWWEKMSDKGCTFTFVPAQHWVRRGLWDMNTSHWGGWVVQAENAPSVYFVGDTGYFRGFTEIGKRFAIDTVLMPIGAYEPEWFMQTAHINPEDAVKAFCELHAQTCIPMHYGAFRLADDTAAEALNRFTTAWNEQNLSTDRLRVLQLGETWQPSM</sequence>
<comment type="catalytic activity">
    <reaction evidence="3">
        <text>3',5'-cyclic UMP + H2O = UMP + H(+)</text>
        <dbReference type="Rhea" id="RHEA:70575"/>
        <dbReference type="ChEBI" id="CHEBI:15377"/>
        <dbReference type="ChEBI" id="CHEBI:15378"/>
        <dbReference type="ChEBI" id="CHEBI:57865"/>
        <dbReference type="ChEBI" id="CHEBI:184387"/>
    </reaction>
    <physiologicalReaction direction="left-to-right" evidence="3">
        <dbReference type="Rhea" id="RHEA:70576"/>
    </physiologicalReaction>
</comment>
<evidence type="ECO:0000256" key="2">
    <source>
        <dbReference type="ARBA" id="ARBA00034301"/>
    </source>
</evidence>
<dbReference type="Pfam" id="PF12706">
    <property type="entry name" value="Lactamase_B_2"/>
    <property type="match status" value="1"/>
</dbReference>
<dbReference type="GO" id="GO:0070290">
    <property type="term" value="F:N-acylphosphatidylethanolamine-specific phospholipase D activity"/>
    <property type="evidence" value="ECO:0007669"/>
    <property type="project" value="InterPro"/>
</dbReference>
<dbReference type="OrthoDB" id="9805728at2"/>
<gene>
    <name evidence="4" type="ORF">CB4_02637</name>
</gene>
<protein>
    <submittedName>
        <fullName evidence="4">Metal-dependent hydrolase</fullName>
    </submittedName>
</protein>
<dbReference type="Gene3D" id="3.60.15.10">
    <property type="entry name" value="Ribonuclease Z/Hydroxyacylglutathione hydrolase-like"/>
    <property type="match status" value="1"/>
</dbReference>
<reference evidence="4 5" key="1">
    <citation type="submission" date="2015-12" db="EMBL/GenBank/DDBJ databases">
        <title>Genome sequence of Aneurinibacillus soli.</title>
        <authorList>
            <person name="Lee J.S."/>
            <person name="Lee K.C."/>
            <person name="Kim K.K."/>
            <person name="Lee B.W."/>
        </authorList>
    </citation>
    <scope>NUCLEOTIDE SEQUENCE [LARGE SCALE GENOMIC DNA]</scope>
    <source>
        <strain evidence="4 5">CB4</strain>
    </source>
</reference>
<comment type="function">
    <text evidence="2">Counteracts the endogenous Pycsar antiviral defense system. Phosphodiesterase that enables metal-dependent hydrolysis of host cyclic nucleotide Pycsar defense signals such as cCMP and cUMP.</text>
</comment>
<dbReference type="PANTHER" id="PTHR15032">
    <property type="entry name" value="N-ACYL-PHOSPHATIDYLETHANOLAMINE-HYDROLYZING PHOSPHOLIPASE D"/>
    <property type="match status" value="1"/>
</dbReference>
<keyword evidence="4" id="KW-0378">Hydrolase</keyword>
<dbReference type="PANTHER" id="PTHR15032:SF36">
    <property type="entry name" value="METALLO-BETA-LACTAMASE DOMAIN-CONTAINING PROTEIN"/>
    <property type="match status" value="1"/>
</dbReference>
<dbReference type="RefSeq" id="WP_096466215.1">
    <property type="nucleotide sequence ID" value="NZ_AP017312.1"/>
</dbReference>
<proteinExistence type="predicted"/>
<dbReference type="InterPro" id="IPR024884">
    <property type="entry name" value="NAPE-PLD"/>
</dbReference>
<organism evidence="4 5">
    <name type="scientific">Aneurinibacillus soli</name>
    <dbReference type="NCBI Taxonomy" id="1500254"/>
    <lineage>
        <taxon>Bacteria</taxon>
        <taxon>Bacillati</taxon>
        <taxon>Bacillota</taxon>
        <taxon>Bacilli</taxon>
        <taxon>Bacillales</taxon>
        <taxon>Paenibacillaceae</taxon>
        <taxon>Aneurinibacillus group</taxon>
        <taxon>Aneurinibacillus</taxon>
    </lineage>
</organism>
<evidence type="ECO:0000313" key="5">
    <source>
        <dbReference type="Proteomes" id="UP000217696"/>
    </source>
</evidence>
<evidence type="ECO:0000256" key="3">
    <source>
        <dbReference type="ARBA" id="ARBA00048505"/>
    </source>
</evidence>
<accession>A0A0U5B4W0</accession>
<dbReference type="InterPro" id="IPR001279">
    <property type="entry name" value="Metallo-B-lactamas"/>
</dbReference>
<dbReference type="Proteomes" id="UP000217696">
    <property type="component" value="Chromosome"/>
</dbReference>
<dbReference type="GO" id="GO:0005737">
    <property type="term" value="C:cytoplasm"/>
    <property type="evidence" value="ECO:0007669"/>
    <property type="project" value="TreeGrafter"/>
</dbReference>
<comment type="catalytic activity">
    <reaction evidence="1">
        <text>3',5'-cyclic CMP + H2O = CMP + H(+)</text>
        <dbReference type="Rhea" id="RHEA:72675"/>
        <dbReference type="ChEBI" id="CHEBI:15377"/>
        <dbReference type="ChEBI" id="CHEBI:15378"/>
        <dbReference type="ChEBI" id="CHEBI:58003"/>
        <dbReference type="ChEBI" id="CHEBI:60377"/>
    </reaction>
    <physiologicalReaction direction="left-to-right" evidence="1">
        <dbReference type="Rhea" id="RHEA:72676"/>
    </physiologicalReaction>
</comment>
<dbReference type="AlphaFoldDB" id="A0A0U5B4W0"/>
<name>A0A0U5B4W0_9BACL</name>
<evidence type="ECO:0000256" key="1">
    <source>
        <dbReference type="ARBA" id="ARBA00034221"/>
    </source>
</evidence>
<dbReference type="KEGG" id="asoc:CB4_02637"/>
<dbReference type="EMBL" id="AP017312">
    <property type="protein sequence ID" value="BAU28463.1"/>
    <property type="molecule type" value="Genomic_DNA"/>
</dbReference>
<evidence type="ECO:0000313" key="4">
    <source>
        <dbReference type="EMBL" id="BAU28463.1"/>
    </source>
</evidence>
<keyword evidence="5" id="KW-1185">Reference proteome</keyword>
<dbReference type="SUPFAM" id="SSF56281">
    <property type="entry name" value="Metallo-hydrolase/oxidoreductase"/>
    <property type="match status" value="1"/>
</dbReference>